<evidence type="ECO:0000256" key="1">
    <source>
        <dbReference type="SAM" id="MobiDB-lite"/>
    </source>
</evidence>
<reference evidence="2" key="1">
    <citation type="journal article" date="2016" name="Nat. Genet.">
        <title>A high-quality carrot genome assembly provides new insights into carotenoid accumulation and asterid genome evolution.</title>
        <authorList>
            <person name="Iorizzo M."/>
            <person name="Ellison S."/>
            <person name="Senalik D."/>
            <person name="Zeng P."/>
            <person name="Satapoomin P."/>
            <person name="Huang J."/>
            <person name="Bowman M."/>
            <person name="Iovene M."/>
            <person name="Sanseverino W."/>
            <person name="Cavagnaro P."/>
            <person name="Yildiz M."/>
            <person name="Macko-Podgorni A."/>
            <person name="Moranska E."/>
            <person name="Grzebelus E."/>
            <person name="Grzebelus D."/>
            <person name="Ashrafi H."/>
            <person name="Zheng Z."/>
            <person name="Cheng S."/>
            <person name="Spooner D."/>
            <person name="Van Deynze A."/>
            <person name="Simon P."/>
        </authorList>
    </citation>
    <scope>NUCLEOTIDE SEQUENCE [LARGE SCALE GENOMIC DNA]</scope>
    <source>
        <tissue evidence="2">Leaf</tissue>
    </source>
</reference>
<reference evidence="3" key="2">
    <citation type="submission" date="2022-03" db="EMBL/GenBank/DDBJ databases">
        <title>Draft title - Genomic analysis of global carrot germplasm unveils the trajectory of domestication and the origin of high carotenoid orange carrot.</title>
        <authorList>
            <person name="Iorizzo M."/>
            <person name="Ellison S."/>
            <person name="Senalik D."/>
            <person name="Macko-Podgorni A."/>
            <person name="Grzebelus D."/>
            <person name="Bostan H."/>
            <person name="Rolling W."/>
            <person name="Curaba J."/>
            <person name="Simon P."/>
        </authorList>
    </citation>
    <scope>NUCLEOTIDE SEQUENCE</scope>
    <source>
        <tissue evidence="3">Leaf</tissue>
    </source>
</reference>
<name>A0A162B455_DAUCS</name>
<proteinExistence type="predicted"/>
<dbReference type="Gramene" id="KZN09773">
    <property type="protein sequence ID" value="KZN09773"/>
    <property type="gene ID" value="DCAR_002429"/>
</dbReference>
<dbReference type="EMBL" id="LNRQ01000001">
    <property type="protein sequence ID" value="KZN09773.1"/>
    <property type="molecule type" value="Genomic_DNA"/>
</dbReference>
<organism evidence="2">
    <name type="scientific">Daucus carota subsp. sativus</name>
    <name type="common">Carrot</name>
    <dbReference type="NCBI Taxonomy" id="79200"/>
    <lineage>
        <taxon>Eukaryota</taxon>
        <taxon>Viridiplantae</taxon>
        <taxon>Streptophyta</taxon>
        <taxon>Embryophyta</taxon>
        <taxon>Tracheophyta</taxon>
        <taxon>Spermatophyta</taxon>
        <taxon>Magnoliopsida</taxon>
        <taxon>eudicotyledons</taxon>
        <taxon>Gunneridae</taxon>
        <taxon>Pentapetalae</taxon>
        <taxon>asterids</taxon>
        <taxon>campanulids</taxon>
        <taxon>Apiales</taxon>
        <taxon>Apiaceae</taxon>
        <taxon>Apioideae</taxon>
        <taxon>Scandiceae</taxon>
        <taxon>Daucinae</taxon>
        <taxon>Daucus</taxon>
        <taxon>Daucus sect. Daucus</taxon>
    </lineage>
</organism>
<dbReference type="EMBL" id="CP093343">
    <property type="protein sequence ID" value="WOG83351.1"/>
    <property type="molecule type" value="Genomic_DNA"/>
</dbReference>
<evidence type="ECO:0000313" key="4">
    <source>
        <dbReference type="Proteomes" id="UP000077755"/>
    </source>
</evidence>
<feature type="compositionally biased region" description="Basic and acidic residues" evidence="1">
    <location>
        <begin position="45"/>
        <end position="60"/>
    </location>
</feature>
<feature type="region of interest" description="Disordered" evidence="1">
    <location>
        <begin position="23"/>
        <end position="110"/>
    </location>
</feature>
<keyword evidence="4" id="KW-1185">Reference proteome</keyword>
<dbReference type="PANTHER" id="PTHR33670:SF1">
    <property type="entry name" value="OS09G0416300 PROTEIN"/>
    <property type="match status" value="1"/>
</dbReference>
<accession>A0A162B455</accession>
<gene>
    <name evidence="2" type="ORF">DCAR_002429</name>
    <name evidence="3" type="ORF">DCAR_0102526</name>
</gene>
<dbReference type="Proteomes" id="UP000077755">
    <property type="component" value="Chromosome 1"/>
</dbReference>
<dbReference type="AlphaFoldDB" id="A0A162B455"/>
<evidence type="ECO:0000313" key="3">
    <source>
        <dbReference type="EMBL" id="WOG83351.1"/>
    </source>
</evidence>
<sequence length="222" mass="24545">MGTQVLRPQDCLTHRIGVPPPAFHRRNTSFNGFKSGIPKVNRPVIRSDRPVQLRNSEQRKRSPVQLRNSPEQRKRSPVQLRRSPEKKRSSEPISFSKRSASAGDLTYKQNQIGNNNKNLLVAEKVRILRRGESLVSITAANEDNGGEMAVYGTGRLGPDPETVTKQVRVGLPDVYAGSAVTMSPSPRALPVPSFFKKGGGGQKLVDDSATKDLRRLLRLDSN</sequence>
<protein>
    <submittedName>
        <fullName evidence="2">Uncharacterized protein</fullName>
    </submittedName>
</protein>
<dbReference type="PANTHER" id="PTHR33670">
    <property type="entry name" value="SPLICING FACTOR, PROLINE- AND GLUTAMINE-RICH-LIKE"/>
    <property type="match status" value="1"/>
</dbReference>
<dbReference type="OMA" id="YNNHVAA"/>
<evidence type="ECO:0000313" key="2">
    <source>
        <dbReference type="EMBL" id="KZN09773.1"/>
    </source>
</evidence>